<keyword evidence="1" id="KW-0677">Repeat</keyword>
<dbReference type="GO" id="GO:0005730">
    <property type="term" value="C:nucleolus"/>
    <property type="evidence" value="ECO:0007669"/>
    <property type="project" value="TreeGrafter"/>
</dbReference>
<dbReference type="Pfam" id="PF22493">
    <property type="entry name" value="PUF_NOP9"/>
    <property type="match status" value="1"/>
</dbReference>
<evidence type="ECO:0000313" key="4">
    <source>
        <dbReference type="WBParaSite" id="ACRNAN_scaffold13080.g27430.t2"/>
    </source>
</evidence>
<dbReference type="SUPFAM" id="SSF48371">
    <property type="entry name" value="ARM repeat"/>
    <property type="match status" value="1"/>
</dbReference>
<dbReference type="InterPro" id="IPR001313">
    <property type="entry name" value="Pumilio_RNA-bd_rpt"/>
</dbReference>
<dbReference type="WBParaSite" id="ACRNAN_scaffold13080.g27430.t2">
    <property type="protein sequence ID" value="ACRNAN_scaffold13080.g27430.t2"/>
    <property type="gene ID" value="ACRNAN_scaffold13080.g27430"/>
</dbReference>
<dbReference type="InterPro" id="IPR016024">
    <property type="entry name" value="ARM-type_fold"/>
</dbReference>
<dbReference type="GO" id="GO:0000056">
    <property type="term" value="P:ribosomal small subunit export from nucleus"/>
    <property type="evidence" value="ECO:0007669"/>
    <property type="project" value="TreeGrafter"/>
</dbReference>
<evidence type="ECO:0000313" key="3">
    <source>
        <dbReference type="Proteomes" id="UP000887540"/>
    </source>
</evidence>
<feature type="compositionally biased region" description="Basic and acidic residues" evidence="2">
    <location>
        <begin position="625"/>
        <end position="635"/>
    </location>
</feature>
<sequence>MTNFEKKRKRKHADFEEDNQQSVDSNREGPSYLQRLNPYGTFPKKSTANSNFKRNRYSSANSSTQSVRSFEILDPLRRDSNSFTQESYRPDETGEDFVRKWPINNNNGLDAPQWLKEESGPKPVNVEKNMFPTDLVSYLRQIVAGIPASGKLDRLIIERCLEECNGEETNLLGYQESSRLVETIFSSSRFGAFEFLKKLNRAKRKKRADLLFQGVSAHTIESLLLALMPLEANHNEVISEWMETIIDSWNDLVMDRSASHVIRSFAALLLGISQSKGKDESKKPQEEGPKFSNPEMAVVLRQEFLKIVNLALDFTSMKDYMSRPTISLLMQDIIHLDSHVRSGKVAEFVMKSLESPDFIEKSFQGRETSRIWERIIMAIDDDTRETLYNALSGQVTTLATHVYAHFPMAKLISVANSEEMVTDICDELFPLTPNFVADHKHYVLSALIKCASKKADAQTTLLKGLKNAFHCGKKATSMYFVPQVLCMNNVEMLDADENDGSVRFDVNRSTVPGSCLLRDLLHLSCHKNVLKSFLSIHPENLQQMAIHQVASHVIDNFFTSPTIDTKTTYIFRIMANKLEVKAFRRDKAKWMRDFEVKLKQKKQQANQTGSKSTKTKRKRNKKNRQMKEEITIDDE</sequence>
<reference evidence="4" key="1">
    <citation type="submission" date="2022-11" db="UniProtKB">
        <authorList>
            <consortium name="WormBaseParasite"/>
        </authorList>
    </citation>
    <scope>IDENTIFICATION</scope>
</reference>
<dbReference type="PANTHER" id="PTHR13102">
    <property type="entry name" value="NUCLEOLAR PROTEIN 9"/>
    <property type="match status" value="1"/>
</dbReference>
<dbReference type="InterPro" id="IPR011989">
    <property type="entry name" value="ARM-like"/>
</dbReference>
<feature type="compositionally biased region" description="Basic residues" evidence="2">
    <location>
        <begin position="1"/>
        <end position="12"/>
    </location>
</feature>
<keyword evidence="3" id="KW-1185">Reference proteome</keyword>
<feature type="region of interest" description="Disordered" evidence="2">
    <location>
        <begin position="1"/>
        <end position="64"/>
    </location>
</feature>
<dbReference type="Gene3D" id="1.25.10.10">
    <property type="entry name" value="Leucine-rich Repeat Variant"/>
    <property type="match status" value="1"/>
</dbReference>
<dbReference type="GO" id="GO:0000447">
    <property type="term" value="P:endonucleolytic cleavage in ITS1 to separate SSU-rRNA from 5.8S rRNA and LSU-rRNA from tricistronic rRNA transcript (SSU-rRNA, 5.8S rRNA, LSU-rRNA)"/>
    <property type="evidence" value="ECO:0007669"/>
    <property type="project" value="TreeGrafter"/>
</dbReference>
<name>A0A914CPP4_9BILA</name>
<dbReference type="PANTHER" id="PTHR13102:SF0">
    <property type="entry name" value="NUCLEOLAR PROTEIN 9"/>
    <property type="match status" value="1"/>
</dbReference>
<evidence type="ECO:0000256" key="2">
    <source>
        <dbReference type="SAM" id="MobiDB-lite"/>
    </source>
</evidence>
<dbReference type="Proteomes" id="UP000887540">
    <property type="component" value="Unplaced"/>
</dbReference>
<protein>
    <submittedName>
        <fullName evidence="4">Nucleolar protein 9</fullName>
    </submittedName>
</protein>
<organism evidence="3 4">
    <name type="scientific">Acrobeloides nanus</name>
    <dbReference type="NCBI Taxonomy" id="290746"/>
    <lineage>
        <taxon>Eukaryota</taxon>
        <taxon>Metazoa</taxon>
        <taxon>Ecdysozoa</taxon>
        <taxon>Nematoda</taxon>
        <taxon>Chromadorea</taxon>
        <taxon>Rhabditida</taxon>
        <taxon>Tylenchina</taxon>
        <taxon>Cephalobomorpha</taxon>
        <taxon>Cephaloboidea</taxon>
        <taxon>Cephalobidae</taxon>
        <taxon>Acrobeloides</taxon>
    </lineage>
</organism>
<dbReference type="GO" id="GO:0003723">
    <property type="term" value="F:RNA binding"/>
    <property type="evidence" value="ECO:0007669"/>
    <property type="project" value="InterPro"/>
</dbReference>
<accession>A0A914CPP4</accession>
<proteinExistence type="predicted"/>
<feature type="region of interest" description="Disordered" evidence="2">
    <location>
        <begin position="598"/>
        <end position="635"/>
    </location>
</feature>
<dbReference type="GO" id="GO:0000472">
    <property type="term" value="P:endonucleolytic cleavage to generate mature 5'-end of SSU-rRNA from (SSU-rRNA, 5.8S rRNA, LSU-rRNA)"/>
    <property type="evidence" value="ECO:0007669"/>
    <property type="project" value="TreeGrafter"/>
</dbReference>
<dbReference type="GO" id="GO:0030686">
    <property type="term" value="C:90S preribosome"/>
    <property type="evidence" value="ECO:0007669"/>
    <property type="project" value="TreeGrafter"/>
</dbReference>
<dbReference type="GO" id="GO:0030688">
    <property type="term" value="C:preribosome, small subunit precursor"/>
    <property type="evidence" value="ECO:0007669"/>
    <property type="project" value="TreeGrafter"/>
</dbReference>
<feature type="compositionally biased region" description="Polar residues" evidence="2">
    <location>
        <begin position="44"/>
        <end position="64"/>
    </location>
</feature>
<dbReference type="GO" id="GO:0000480">
    <property type="term" value="P:endonucleolytic cleavage in 5'-ETS of tricistronic rRNA transcript (SSU-rRNA, 5.8S rRNA, LSU-rRNA)"/>
    <property type="evidence" value="ECO:0007669"/>
    <property type="project" value="TreeGrafter"/>
</dbReference>
<evidence type="ECO:0000256" key="1">
    <source>
        <dbReference type="ARBA" id="ARBA00022737"/>
    </source>
</evidence>
<dbReference type="InterPro" id="IPR040000">
    <property type="entry name" value="NOP9"/>
</dbReference>
<dbReference type="AlphaFoldDB" id="A0A914CPP4"/>
<feature type="compositionally biased region" description="Basic residues" evidence="2">
    <location>
        <begin position="613"/>
        <end position="624"/>
    </location>
</feature>